<dbReference type="PROSITE" id="PS50887">
    <property type="entry name" value="GGDEF"/>
    <property type="match status" value="1"/>
</dbReference>
<dbReference type="Gene3D" id="3.30.70.270">
    <property type="match status" value="1"/>
</dbReference>
<dbReference type="RefSeq" id="WP_096038731.1">
    <property type="nucleotide sequence ID" value="NZ_BJXY01000006.1"/>
</dbReference>
<sequence>MLNNTVTIRKHLHTTTSLCIKFCGALFVIFIFLICNTAIAKDSCNLKSIANSVSIPLSQGIAADIKLEKGINQFELVCTLNQSGVFTFTRPALERFSWQQNNQLKAPLKTNQMAILMEQGSFNAKLTLTTTASYNPRFTWLDSQQFIEKVQLYNLIFGVFYGLCATLIFYALIIGYGIKNAIFKLYGIYLFCIASFIFLQEGQPYLFTNGYFSAYISHLYTLSIGLTIVSATWFMSALLELPEYWRKLSYALKIIALCVLTLCLQKIALDLPAITNITTIVTGYLSLLIVMTIFILSAVQAKQGVNEASLVFIALSCVFISMIFRVLLTEYSPFIQRYGFVIAFTIESLLLAIAVGRRIQRLSYAKKQAEQHANYDHLCHIYNRRGWSLKANELLKKHAQRGGVLCFLYIDLDRFKAINDTYGHDVGDKVLCTVAESISQHMRSEDAVGRLGGDEFVAMALFTSKDKINQRVATLEQKLNALSLEHQGNTIAIYASVGQINYSEAPKNLDEVLKAGDEAMYQKKSLRKAQAKQTYTRENA</sequence>
<feature type="domain" description="GGDEF" evidence="2">
    <location>
        <begin position="403"/>
        <end position="537"/>
    </location>
</feature>
<feature type="transmembrane region" description="Helical" evidence="1">
    <location>
        <begin position="274"/>
        <end position="296"/>
    </location>
</feature>
<evidence type="ECO:0000256" key="1">
    <source>
        <dbReference type="SAM" id="Phobius"/>
    </source>
</evidence>
<gene>
    <name evidence="3" type="ORF">GCM10007914_07590</name>
</gene>
<feature type="transmembrane region" description="Helical" evidence="1">
    <location>
        <begin position="152"/>
        <end position="174"/>
    </location>
</feature>
<reference evidence="3" key="1">
    <citation type="journal article" date="2014" name="Int. J. Syst. Evol. Microbiol.">
        <title>Complete genome sequence of Corynebacterium casei LMG S-19264T (=DSM 44701T), isolated from a smear-ripened cheese.</title>
        <authorList>
            <consortium name="US DOE Joint Genome Institute (JGI-PGF)"/>
            <person name="Walter F."/>
            <person name="Albersmeier A."/>
            <person name="Kalinowski J."/>
            <person name="Ruckert C."/>
        </authorList>
    </citation>
    <scope>NUCLEOTIDE SEQUENCE</scope>
    <source>
        <strain evidence="3">NBRC 103034</strain>
    </source>
</reference>
<reference evidence="3" key="2">
    <citation type="submission" date="2023-01" db="EMBL/GenBank/DDBJ databases">
        <title>Draft genome sequence of Pseudoalteromonas tetraodonis strain NBRC 103034.</title>
        <authorList>
            <person name="Sun Q."/>
            <person name="Mori K."/>
        </authorList>
    </citation>
    <scope>NUCLEOTIDE SEQUENCE</scope>
    <source>
        <strain evidence="3">NBRC 103034</strain>
    </source>
</reference>
<proteinExistence type="predicted"/>
<feature type="transmembrane region" description="Helical" evidence="1">
    <location>
        <begin position="334"/>
        <end position="356"/>
    </location>
</feature>
<feature type="transmembrane region" description="Helical" evidence="1">
    <location>
        <begin position="308"/>
        <end position="328"/>
    </location>
</feature>
<feature type="transmembrane region" description="Helical" evidence="1">
    <location>
        <begin position="250"/>
        <end position="268"/>
    </location>
</feature>
<feature type="transmembrane region" description="Helical" evidence="1">
    <location>
        <begin position="18"/>
        <end position="39"/>
    </location>
</feature>
<evidence type="ECO:0000259" key="2">
    <source>
        <dbReference type="PROSITE" id="PS50887"/>
    </source>
</evidence>
<feature type="transmembrane region" description="Helical" evidence="1">
    <location>
        <begin position="219"/>
        <end position="238"/>
    </location>
</feature>
<evidence type="ECO:0000313" key="3">
    <source>
        <dbReference type="EMBL" id="GLQ01878.1"/>
    </source>
</evidence>
<dbReference type="CDD" id="cd01949">
    <property type="entry name" value="GGDEF"/>
    <property type="match status" value="1"/>
</dbReference>
<organism evidence="3 4">
    <name type="scientific">Pseudoalteromonas tetraodonis GFC</name>
    <dbReference type="NCBI Taxonomy" id="1315271"/>
    <lineage>
        <taxon>Bacteria</taxon>
        <taxon>Pseudomonadati</taxon>
        <taxon>Pseudomonadota</taxon>
        <taxon>Gammaproteobacteria</taxon>
        <taxon>Alteromonadales</taxon>
        <taxon>Pseudoalteromonadaceae</taxon>
        <taxon>Pseudoalteromonas</taxon>
    </lineage>
</organism>
<evidence type="ECO:0000313" key="4">
    <source>
        <dbReference type="Proteomes" id="UP001161408"/>
    </source>
</evidence>
<dbReference type="InterPro" id="IPR052163">
    <property type="entry name" value="DGC-Regulatory_Protein"/>
</dbReference>
<accession>A0AA37W3X2</accession>
<dbReference type="InterPro" id="IPR011623">
    <property type="entry name" value="7TMR_DISM_rcpt_extracell_dom1"/>
</dbReference>
<name>A0AA37W3X2_9GAMM</name>
<dbReference type="Proteomes" id="UP001161408">
    <property type="component" value="Unassembled WGS sequence"/>
</dbReference>
<keyword evidence="4" id="KW-1185">Reference proteome</keyword>
<dbReference type="SUPFAM" id="SSF55073">
    <property type="entry name" value="Nucleotide cyclase"/>
    <property type="match status" value="1"/>
</dbReference>
<dbReference type="Pfam" id="PF00990">
    <property type="entry name" value="GGDEF"/>
    <property type="match status" value="1"/>
</dbReference>
<dbReference type="PANTHER" id="PTHR46663:SF4">
    <property type="entry name" value="DIGUANYLATE CYCLASE DGCT-RELATED"/>
    <property type="match status" value="1"/>
</dbReference>
<dbReference type="InterPro" id="IPR000160">
    <property type="entry name" value="GGDEF_dom"/>
</dbReference>
<dbReference type="InterPro" id="IPR029787">
    <property type="entry name" value="Nucleotide_cyclase"/>
</dbReference>
<dbReference type="InterPro" id="IPR043128">
    <property type="entry name" value="Rev_trsase/Diguanyl_cyclase"/>
</dbReference>
<keyword evidence="1" id="KW-0472">Membrane</keyword>
<dbReference type="AlphaFoldDB" id="A0AA37W3X2"/>
<protein>
    <recommendedName>
        <fullName evidence="2">GGDEF domain-containing protein</fullName>
    </recommendedName>
</protein>
<dbReference type="PANTHER" id="PTHR46663">
    <property type="entry name" value="DIGUANYLATE CYCLASE DGCT-RELATED"/>
    <property type="match status" value="1"/>
</dbReference>
<keyword evidence="1" id="KW-0812">Transmembrane</keyword>
<keyword evidence="1" id="KW-1133">Transmembrane helix</keyword>
<dbReference type="EMBL" id="BSNE01000002">
    <property type="protein sequence ID" value="GLQ01878.1"/>
    <property type="molecule type" value="Genomic_DNA"/>
</dbReference>
<dbReference type="NCBIfam" id="TIGR00254">
    <property type="entry name" value="GGDEF"/>
    <property type="match status" value="1"/>
</dbReference>
<dbReference type="Pfam" id="PF07695">
    <property type="entry name" value="7TMR-DISM_7TM"/>
    <property type="match status" value="1"/>
</dbReference>
<comment type="caution">
    <text evidence="3">The sequence shown here is derived from an EMBL/GenBank/DDBJ whole genome shotgun (WGS) entry which is preliminary data.</text>
</comment>
<feature type="transmembrane region" description="Helical" evidence="1">
    <location>
        <begin position="181"/>
        <end position="199"/>
    </location>
</feature>
<dbReference type="SMART" id="SM00267">
    <property type="entry name" value="GGDEF"/>
    <property type="match status" value="1"/>
</dbReference>